<dbReference type="AlphaFoldDB" id="A0A915EWB9"/>
<dbReference type="InterPro" id="IPR012677">
    <property type="entry name" value="Nucleotide-bd_a/b_plait_sf"/>
</dbReference>
<dbReference type="WBParaSite" id="maker-E.canG7_contigs_4340-snap-gene-0.1-mRNA-1">
    <property type="protein sequence ID" value="maker-E.canG7_contigs_4340-snap-gene-0.1-mRNA-1"/>
    <property type="gene ID" value="EcG7_09710"/>
</dbReference>
<organism evidence="2 3">
    <name type="scientific">Echinococcus canadensis</name>
    <dbReference type="NCBI Taxonomy" id="519352"/>
    <lineage>
        <taxon>Eukaryota</taxon>
        <taxon>Metazoa</taxon>
        <taxon>Spiralia</taxon>
        <taxon>Lophotrochozoa</taxon>
        <taxon>Platyhelminthes</taxon>
        <taxon>Cestoda</taxon>
        <taxon>Eucestoda</taxon>
        <taxon>Cyclophyllidea</taxon>
        <taxon>Taeniidae</taxon>
        <taxon>Echinococcus</taxon>
        <taxon>Echinococcus canadensis group</taxon>
    </lineage>
</organism>
<keyword evidence="1" id="KW-0812">Transmembrane</keyword>
<feature type="transmembrane region" description="Helical" evidence="1">
    <location>
        <begin position="21"/>
        <end position="40"/>
    </location>
</feature>
<name>A0A915EWB9_9CEST</name>
<dbReference type="GO" id="GO:0003676">
    <property type="term" value="F:nucleic acid binding"/>
    <property type="evidence" value="ECO:0007669"/>
    <property type="project" value="InterPro"/>
</dbReference>
<sequence length="263" mass="29434">GPTTVARKQLVRQQNRNICKFIFTIPSLIPSCSFLSLATANCCLLLKNYAANISANAGPVIYNEATTMCAFNQIMNYQPLVVQPAAFLQPAAPAETLQLNPSALAMANIMAQHDLWQNILQHQQQHQLHASLIPNHFYPSHRVVRCKRLPFLLSTQHLRLGIHNTFSVSLHLLVPFQLPLLNCIRDSKPSSSPRHTSSSTNHCRGRMTCGPEACNLFIFHLPQVCDATYLVILFSRFRRVISAKVYANPAAQQSKCSGYFRPI</sequence>
<keyword evidence="1" id="KW-0472">Membrane</keyword>
<dbReference type="Proteomes" id="UP000887562">
    <property type="component" value="Unplaced"/>
</dbReference>
<accession>A0A915EWB9</accession>
<evidence type="ECO:0000313" key="2">
    <source>
        <dbReference type="Proteomes" id="UP000887562"/>
    </source>
</evidence>
<reference evidence="3" key="1">
    <citation type="submission" date="2022-11" db="UniProtKB">
        <authorList>
            <consortium name="WormBaseParasite"/>
        </authorList>
    </citation>
    <scope>IDENTIFICATION</scope>
</reference>
<proteinExistence type="predicted"/>
<keyword evidence="2" id="KW-1185">Reference proteome</keyword>
<dbReference type="InterPro" id="IPR035979">
    <property type="entry name" value="RBD_domain_sf"/>
</dbReference>
<evidence type="ECO:0000256" key="1">
    <source>
        <dbReference type="SAM" id="Phobius"/>
    </source>
</evidence>
<evidence type="ECO:0000313" key="3">
    <source>
        <dbReference type="WBParaSite" id="maker-E.canG7_contigs_4340-snap-gene-0.1-mRNA-1"/>
    </source>
</evidence>
<dbReference type="Gene3D" id="3.30.70.330">
    <property type="match status" value="1"/>
</dbReference>
<protein>
    <submittedName>
        <fullName evidence="3">Uncharacterized protein</fullName>
    </submittedName>
</protein>
<keyword evidence="1" id="KW-1133">Transmembrane helix</keyword>
<dbReference type="SUPFAM" id="SSF54928">
    <property type="entry name" value="RNA-binding domain, RBD"/>
    <property type="match status" value="1"/>
</dbReference>